<dbReference type="PIRSF" id="PIRSF005758">
    <property type="entry name" value="Shikimt_kin_arch"/>
    <property type="match status" value="1"/>
</dbReference>
<dbReference type="EMBL" id="NDWU01000010">
    <property type="protein sequence ID" value="PUA32035.1"/>
    <property type="molecule type" value="Genomic_DNA"/>
</dbReference>
<dbReference type="PANTHER" id="PTHR20861">
    <property type="entry name" value="HOMOSERINE/4-DIPHOSPHOCYTIDYL-2-C-METHYL-D-ERYTHRITOL KINASE"/>
    <property type="match status" value="1"/>
</dbReference>
<proteinExistence type="inferred from homology"/>
<dbReference type="InterPro" id="IPR006204">
    <property type="entry name" value="GHMP_kinase_N_dom"/>
</dbReference>
<dbReference type="InterPro" id="IPR036554">
    <property type="entry name" value="GHMP_kinase_C_sf"/>
</dbReference>
<evidence type="ECO:0000256" key="6">
    <source>
        <dbReference type="ARBA" id="ARBA00022490"/>
    </source>
</evidence>
<comment type="pathway">
    <text evidence="2 14">Metabolic intermediate biosynthesis; chorismate biosynthesis; chorismate from D-erythrose 4-phosphate and phosphoenolpyruvate: step 5/7.</text>
</comment>
<dbReference type="Pfam" id="PF08544">
    <property type="entry name" value="GHMP_kinases_C"/>
    <property type="match status" value="1"/>
</dbReference>
<dbReference type="InterPro" id="IPR013750">
    <property type="entry name" value="GHMP_kinase_C_dom"/>
</dbReference>
<protein>
    <recommendedName>
        <fullName evidence="5 14">Shikimate kinase</fullName>
        <shortName evidence="14">SK</shortName>
        <ecNumber evidence="4 14">2.7.1.71</ecNumber>
    </recommendedName>
</protein>
<evidence type="ECO:0000256" key="5">
    <source>
        <dbReference type="ARBA" id="ARBA00013853"/>
    </source>
</evidence>
<dbReference type="PANTHER" id="PTHR20861:SF3">
    <property type="entry name" value="SHIKIMATE KINASE"/>
    <property type="match status" value="1"/>
</dbReference>
<evidence type="ECO:0000256" key="13">
    <source>
        <dbReference type="ARBA" id="ARBA00048567"/>
    </source>
</evidence>
<dbReference type="PRINTS" id="PR00958">
    <property type="entry name" value="HOMSERKINASE"/>
</dbReference>
<evidence type="ECO:0000256" key="7">
    <source>
        <dbReference type="ARBA" id="ARBA00022605"/>
    </source>
</evidence>
<dbReference type="UniPathway" id="UPA00053">
    <property type="reaction ID" value="UER00088"/>
</dbReference>
<keyword evidence="12 14" id="KW-0057">Aromatic amino acid biosynthesis</keyword>
<evidence type="ECO:0000256" key="10">
    <source>
        <dbReference type="ARBA" id="ARBA00022777"/>
    </source>
</evidence>
<reference evidence="17 18" key="1">
    <citation type="submission" date="2017-04" db="EMBL/GenBank/DDBJ databases">
        <title>Draft Aigarchaeota genome from a New Zealand hot spring.</title>
        <authorList>
            <person name="Reysenbach A.-L."/>
            <person name="Donaho J.A."/>
            <person name="Gerhart J."/>
            <person name="Kelley J.F."/>
            <person name="Kouba K."/>
            <person name="Podar M."/>
            <person name="Stott M."/>
        </authorList>
    </citation>
    <scope>NUCLEOTIDE SEQUENCE [LARGE SCALE GENOMIC DNA]</scope>
    <source>
        <strain evidence="17">NZ13_MG1</strain>
    </source>
</reference>
<comment type="caution">
    <text evidence="17">The sequence shown here is derived from an EMBL/GenBank/DDBJ whole genome shotgun (WGS) entry which is preliminary data.</text>
</comment>
<dbReference type="SUPFAM" id="SSF54211">
    <property type="entry name" value="Ribosomal protein S5 domain 2-like"/>
    <property type="match status" value="1"/>
</dbReference>
<keyword evidence="10 14" id="KW-0418">Kinase</keyword>
<evidence type="ECO:0000313" key="18">
    <source>
        <dbReference type="Proteomes" id="UP000244066"/>
    </source>
</evidence>
<keyword evidence="6 14" id="KW-0963">Cytoplasm</keyword>
<feature type="domain" description="GHMP kinase C-terminal" evidence="16">
    <location>
        <begin position="249"/>
        <end position="291"/>
    </location>
</feature>
<dbReference type="Gene3D" id="3.30.70.890">
    <property type="entry name" value="GHMP kinase, C-terminal domain"/>
    <property type="match status" value="1"/>
</dbReference>
<evidence type="ECO:0000256" key="2">
    <source>
        <dbReference type="ARBA" id="ARBA00004842"/>
    </source>
</evidence>
<dbReference type="GO" id="GO:0008652">
    <property type="term" value="P:amino acid biosynthetic process"/>
    <property type="evidence" value="ECO:0007669"/>
    <property type="project" value="UniProtKB-KW"/>
</dbReference>
<evidence type="ECO:0000256" key="12">
    <source>
        <dbReference type="ARBA" id="ARBA00023141"/>
    </source>
</evidence>
<comment type="similarity">
    <text evidence="3 14">Belongs to the GHMP kinase family. Archaeal shikimate kinase subfamily.</text>
</comment>
<dbReference type="GO" id="GO:0009073">
    <property type="term" value="P:aromatic amino acid family biosynthetic process"/>
    <property type="evidence" value="ECO:0007669"/>
    <property type="project" value="UniProtKB-KW"/>
</dbReference>
<keyword evidence="7 14" id="KW-0028">Amino-acid biosynthesis</keyword>
<dbReference type="SUPFAM" id="SSF55060">
    <property type="entry name" value="GHMP Kinase, C-terminal domain"/>
    <property type="match status" value="1"/>
</dbReference>
<evidence type="ECO:0000256" key="4">
    <source>
        <dbReference type="ARBA" id="ARBA00012154"/>
    </source>
</evidence>
<evidence type="ECO:0000256" key="11">
    <source>
        <dbReference type="ARBA" id="ARBA00022840"/>
    </source>
</evidence>
<keyword evidence="11 14" id="KW-0067">ATP-binding</keyword>
<dbReference type="GO" id="GO:0009423">
    <property type="term" value="P:chorismate biosynthetic process"/>
    <property type="evidence" value="ECO:0007669"/>
    <property type="project" value="UniProtKB-UniRule"/>
</dbReference>
<dbReference type="AlphaFoldDB" id="A0A2R7Y3B1"/>
<dbReference type="GO" id="GO:0004765">
    <property type="term" value="F:shikimate kinase activity"/>
    <property type="evidence" value="ECO:0007669"/>
    <property type="project" value="UniProtKB-UniRule"/>
</dbReference>
<dbReference type="GO" id="GO:0005737">
    <property type="term" value="C:cytoplasm"/>
    <property type="evidence" value="ECO:0007669"/>
    <property type="project" value="UniProtKB-SubCell"/>
</dbReference>
<dbReference type="InterPro" id="IPR014721">
    <property type="entry name" value="Ribsml_uS5_D2-typ_fold_subgr"/>
</dbReference>
<dbReference type="Pfam" id="PF00288">
    <property type="entry name" value="GHMP_kinases_N"/>
    <property type="match status" value="1"/>
</dbReference>
<evidence type="ECO:0000256" key="1">
    <source>
        <dbReference type="ARBA" id="ARBA00004496"/>
    </source>
</evidence>
<comment type="subcellular location">
    <subcellularLocation>
        <location evidence="1 14">Cytoplasm</location>
    </subcellularLocation>
</comment>
<evidence type="ECO:0000256" key="9">
    <source>
        <dbReference type="ARBA" id="ARBA00022741"/>
    </source>
</evidence>
<sequence>MDFFGPADRGYEGCCPRGSRSFCMKATARAHGAITIVNAISIGKGAAMGIDLYTEATVEVGGKNVEVAIEGSPEEDTSLAIAAARRVLKMAGMDCGAYVKVSSNIPIGRGLKSSSAAANAIVLATARAANLRLSDVDALNMAVDAAIEAGVTITGAYDDACASFYGGIVVTKNLERQLVKRVEAPEGLAVVLLVPEWKSYTKFFDKDVLKPIAPLVEEAYRLAMEGEYWKALTLNGILHSAALNISARKALEAIKAGALAAGLSGTGPAVAAVCKEEAVKDVAEALDEDGYELIIAKPNNKKAYSWAGDPVEGLG</sequence>
<evidence type="ECO:0000256" key="14">
    <source>
        <dbReference type="HAMAP-Rule" id="MF_00370"/>
    </source>
</evidence>
<feature type="domain" description="GHMP kinase N-terminal" evidence="15">
    <location>
        <begin position="79"/>
        <end position="167"/>
    </location>
</feature>
<keyword evidence="8 14" id="KW-0808">Transferase</keyword>
<name>A0A2R7Y3B1_9ARCH</name>
<comment type="catalytic activity">
    <reaction evidence="13 14">
        <text>shikimate + ATP = 3-phosphoshikimate + ADP + H(+)</text>
        <dbReference type="Rhea" id="RHEA:13121"/>
        <dbReference type="ChEBI" id="CHEBI:15378"/>
        <dbReference type="ChEBI" id="CHEBI:30616"/>
        <dbReference type="ChEBI" id="CHEBI:36208"/>
        <dbReference type="ChEBI" id="CHEBI:145989"/>
        <dbReference type="ChEBI" id="CHEBI:456216"/>
        <dbReference type="EC" id="2.7.1.71"/>
    </reaction>
</comment>
<dbReference type="NCBIfam" id="TIGR01920">
    <property type="entry name" value="Shik_kin_archae"/>
    <property type="match status" value="1"/>
</dbReference>
<evidence type="ECO:0000259" key="15">
    <source>
        <dbReference type="Pfam" id="PF00288"/>
    </source>
</evidence>
<evidence type="ECO:0000256" key="8">
    <source>
        <dbReference type="ARBA" id="ARBA00022679"/>
    </source>
</evidence>
<dbReference type="Proteomes" id="UP000244066">
    <property type="component" value="Unassembled WGS sequence"/>
</dbReference>
<gene>
    <name evidence="14" type="primary">aroK</name>
    <name evidence="17" type="ORF">B9J98_04640</name>
</gene>
<keyword evidence="9 14" id="KW-0547">Nucleotide-binding</keyword>
<organism evidence="17 18">
    <name type="scientific">Candidatus Terraquivivens tikiterensis</name>
    <dbReference type="NCBI Taxonomy" id="1980982"/>
    <lineage>
        <taxon>Archaea</taxon>
        <taxon>Nitrososphaerota</taxon>
        <taxon>Candidatus Wolframiiraptoraceae</taxon>
        <taxon>Candidatus Terraquivivens</taxon>
    </lineage>
</organism>
<accession>A0A2R7Y3B1</accession>
<dbReference type="InterPro" id="IPR010189">
    <property type="entry name" value="SK_arc"/>
</dbReference>
<evidence type="ECO:0000313" key="17">
    <source>
        <dbReference type="EMBL" id="PUA32035.1"/>
    </source>
</evidence>
<evidence type="ECO:0000256" key="3">
    <source>
        <dbReference type="ARBA" id="ARBA00010202"/>
    </source>
</evidence>
<feature type="binding site" evidence="14">
    <location>
        <begin position="106"/>
        <end position="116"/>
    </location>
    <ligand>
        <name>ATP</name>
        <dbReference type="ChEBI" id="CHEBI:30616"/>
    </ligand>
</feature>
<dbReference type="EC" id="2.7.1.71" evidence="4 14"/>
<dbReference type="Gene3D" id="3.30.230.10">
    <property type="match status" value="1"/>
</dbReference>
<dbReference type="HAMAP" id="MF_00370">
    <property type="entry name" value="Shik_kinase_arch"/>
    <property type="match status" value="1"/>
</dbReference>
<evidence type="ECO:0000259" key="16">
    <source>
        <dbReference type="Pfam" id="PF08544"/>
    </source>
</evidence>
<dbReference type="InterPro" id="IPR020568">
    <property type="entry name" value="Ribosomal_Su5_D2-typ_SF"/>
</dbReference>
<dbReference type="GO" id="GO:0005524">
    <property type="term" value="F:ATP binding"/>
    <property type="evidence" value="ECO:0007669"/>
    <property type="project" value="UniProtKB-UniRule"/>
</dbReference>